<evidence type="ECO:0000313" key="8">
    <source>
        <dbReference type="EMBL" id="KAF6033673.1"/>
    </source>
</evidence>
<evidence type="ECO:0000313" key="9">
    <source>
        <dbReference type="Proteomes" id="UP000593567"/>
    </source>
</evidence>
<feature type="transmembrane region" description="Helical" evidence="6">
    <location>
        <begin position="54"/>
        <end position="75"/>
    </location>
</feature>
<dbReference type="EMBL" id="VXIV02001265">
    <property type="protein sequence ID" value="KAF6033673.1"/>
    <property type="molecule type" value="Genomic_DNA"/>
</dbReference>
<evidence type="ECO:0000256" key="6">
    <source>
        <dbReference type="SAM" id="Phobius"/>
    </source>
</evidence>
<feature type="domain" description="Major facilitator superfamily (MFS) profile" evidence="7">
    <location>
        <begin position="56"/>
        <end position="242"/>
    </location>
</feature>
<feature type="transmembrane region" description="Helical" evidence="6">
    <location>
        <begin position="217"/>
        <end position="241"/>
    </location>
</feature>
<dbReference type="OrthoDB" id="497880at2759"/>
<dbReference type="InterPro" id="IPR050930">
    <property type="entry name" value="MFS_Vesicular_Transporter"/>
</dbReference>
<evidence type="ECO:0000256" key="1">
    <source>
        <dbReference type="ARBA" id="ARBA00004141"/>
    </source>
</evidence>
<dbReference type="PANTHER" id="PTHR23506:SF26">
    <property type="entry name" value="MFS-TYPE TRANSPORTER SLC18B1"/>
    <property type="match status" value="1"/>
</dbReference>
<dbReference type="PANTHER" id="PTHR23506">
    <property type="entry name" value="GH10249P"/>
    <property type="match status" value="1"/>
</dbReference>
<dbReference type="GO" id="GO:0016020">
    <property type="term" value="C:membrane"/>
    <property type="evidence" value="ECO:0007669"/>
    <property type="project" value="UniProtKB-SubCell"/>
</dbReference>
<proteinExistence type="predicted"/>
<evidence type="ECO:0000256" key="4">
    <source>
        <dbReference type="ARBA" id="ARBA00022989"/>
    </source>
</evidence>
<comment type="caution">
    <text evidence="8">The sequence shown here is derived from an EMBL/GenBank/DDBJ whole genome shotgun (WGS) entry which is preliminary data.</text>
</comment>
<keyword evidence="3 6" id="KW-0812">Transmembrane</keyword>
<reference evidence="8" key="1">
    <citation type="submission" date="2020-06" db="EMBL/GenBank/DDBJ databases">
        <title>Draft genome of Bugula neritina, a colonial animal packing powerful symbionts and potential medicines.</title>
        <authorList>
            <person name="Rayko M."/>
        </authorList>
    </citation>
    <scope>NUCLEOTIDE SEQUENCE [LARGE SCALE GENOMIC DNA]</scope>
    <source>
        <strain evidence="8">Kwan_BN1</strain>
    </source>
</reference>
<keyword evidence="2" id="KW-0813">Transport</keyword>
<dbReference type="Proteomes" id="UP000593567">
    <property type="component" value="Unassembled WGS sequence"/>
</dbReference>
<dbReference type="InterPro" id="IPR020846">
    <property type="entry name" value="MFS_dom"/>
</dbReference>
<keyword evidence="9" id="KW-1185">Reference proteome</keyword>
<dbReference type="GO" id="GO:0022857">
    <property type="term" value="F:transmembrane transporter activity"/>
    <property type="evidence" value="ECO:0007669"/>
    <property type="project" value="InterPro"/>
</dbReference>
<dbReference type="Gene3D" id="1.20.1250.20">
    <property type="entry name" value="MFS general substrate transporter like domains"/>
    <property type="match status" value="1"/>
</dbReference>
<name>A0A7J7K636_BUGNE</name>
<evidence type="ECO:0000259" key="7">
    <source>
        <dbReference type="PROSITE" id="PS50850"/>
    </source>
</evidence>
<evidence type="ECO:0000256" key="2">
    <source>
        <dbReference type="ARBA" id="ARBA00022448"/>
    </source>
</evidence>
<protein>
    <recommendedName>
        <fullName evidence="7">Major facilitator superfamily (MFS) profile domain-containing protein</fullName>
    </recommendedName>
</protein>
<accession>A0A7J7K636</accession>
<feature type="transmembrane region" description="Helical" evidence="6">
    <location>
        <begin position="122"/>
        <end position="142"/>
    </location>
</feature>
<dbReference type="InterPro" id="IPR036259">
    <property type="entry name" value="MFS_trans_sf"/>
</dbReference>
<feature type="transmembrane region" description="Helical" evidence="6">
    <location>
        <begin position="148"/>
        <end position="175"/>
    </location>
</feature>
<evidence type="ECO:0000256" key="5">
    <source>
        <dbReference type="ARBA" id="ARBA00023136"/>
    </source>
</evidence>
<dbReference type="AlphaFoldDB" id="A0A7J7K636"/>
<sequence>MRQYQHFSKKLLGLVKMFESDKQEIKGLLEKEDTENERPFGKGTDHSLTKCREYLLLGVLLFSQFVALCTDTFLFPFFPQEAKSKGLSHVEIGTIFSSFEFARFVTAPVLGYLFYWISPRTACLAGTALSAVSCVSFGAATYAPNQMFLPLCITIRVLAGSATASLTVSVMTILLKHTSFHTSTVVGLAEMIQGGGYAAGPALGAALQQIGGYSCMFWTLGGLIGVSCLLQIFIVSANGMFE</sequence>
<dbReference type="PROSITE" id="PS50850">
    <property type="entry name" value="MFS"/>
    <property type="match status" value="1"/>
</dbReference>
<evidence type="ECO:0000256" key="3">
    <source>
        <dbReference type="ARBA" id="ARBA00022692"/>
    </source>
</evidence>
<dbReference type="Pfam" id="PF07690">
    <property type="entry name" value="MFS_1"/>
    <property type="match status" value="1"/>
</dbReference>
<keyword evidence="5 6" id="KW-0472">Membrane</keyword>
<feature type="transmembrane region" description="Helical" evidence="6">
    <location>
        <begin position="95"/>
        <end position="115"/>
    </location>
</feature>
<organism evidence="8 9">
    <name type="scientific">Bugula neritina</name>
    <name type="common">Brown bryozoan</name>
    <name type="synonym">Sertularia neritina</name>
    <dbReference type="NCBI Taxonomy" id="10212"/>
    <lineage>
        <taxon>Eukaryota</taxon>
        <taxon>Metazoa</taxon>
        <taxon>Spiralia</taxon>
        <taxon>Lophotrochozoa</taxon>
        <taxon>Bryozoa</taxon>
        <taxon>Gymnolaemata</taxon>
        <taxon>Cheilostomatida</taxon>
        <taxon>Flustrina</taxon>
        <taxon>Buguloidea</taxon>
        <taxon>Bugulidae</taxon>
        <taxon>Bugula</taxon>
    </lineage>
</organism>
<dbReference type="SUPFAM" id="SSF103473">
    <property type="entry name" value="MFS general substrate transporter"/>
    <property type="match status" value="1"/>
</dbReference>
<comment type="subcellular location">
    <subcellularLocation>
        <location evidence="1">Membrane</location>
        <topology evidence="1">Multi-pass membrane protein</topology>
    </subcellularLocation>
</comment>
<dbReference type="InterPro" id="IPR011701">
    <property type="entry name" value="MFS"/>
</dbReference>
<gene>
    <name evidence="8" type="ORF">EB796_008016</name>
</gene>
<keyword evidence="4 6" id="KW-1133">Transmembrane helix</keyword>